<dbReference type="PROSITE" id="PS50110">
    <property type="entry name" value="RESPONSE_REGULATORY"/>
    <property type="match status" value="1"/>
</dbReference>
<evidence type="ECO:0000259" key="2">
    <source>
        <dbReference type="PROSITE" id="PS50110"/>
    </source>
</evidence>
<keyword evidence="4" id="KW-1185">Reference proteome</keyword>
<dbReference type="InterPro" id="IPR052048">
    <property type="entry name" value="ST_Response_Regulator"/>
</dbReference>
<dbReference type="EMBL" id="CP003537">
    <property type="protein sequence ID" value="AGH94527.1"/>
    <property type="molecule type" value="Genomic_DNA"/>
</dbReference>
<keyword evidence="1" id="KW-0597">Phosphoprotein</keyword>
<dbReference type="RefSeq" id="WP_015469017.1">
    <property type="nucleotide sequence ID" value="NC_020813.1"/>
</dbReference>
<proteinExistence type="predicted"/>
<evidence type="ECO:0000313" key="3">
    <source>
        <dbReference type="EMBL" id="AGH94527.1"/>
    </source>
</evidence>
<evidence type="ECO:0000313" key="4">
    <source>
        <dbReference type="Proteomes" id="UP000012040"/>
    </source>
</evidence>
<sequence length="126" mass="14169">MFHILIIDDTRSVHAFTKSLLNKASGIQVSSAMDGAQGLEALKENHFDLILLDWEMPILNGPDTLEQIKKMDVSTPVIMTTTRNSVEDIQRMLDAGVSEYMMKPFTIDILFEKISYVTGKNFPYAA</sequence>
<dbReference type="InterPro" id="IPR011006">
    <property type="entry name" value="CheY-like_superfamily"/>
</dbReference>
<dbReference type="GO" id="GO:0000160">
    <property type="term" value="P:phosphorelay signal transduction system"/>
    <property type="evidence" value="ECO:0007669"/>
    <property type="project" value="InterPro"/>
</dbReference>
<accession>M4V5C4</accession>
<organism evidence="3 4">
    <name type="scientific">Pseudobdellovibrio exovorus JSS</name>
    <dbReference type="NCBI Taxonomy" id="1184267"/>
    <lineage>
        <taxon>Bacteria</taxon>
        <taxon>Pseudomonadati</taxon>
        <taxon>Bdellovibrionota</taxon>
        <taxon>Bdellovibrionia</taxon>
        <taxon>Bdellovibrionales</taxon>
        <taxon>Pseudobdellovibrionaceae</taxon>
        <taxon>Pseudobdellovibrio</taxon>
    </lineage>
</organism>
<name>M4V5C4_9BACT</name>
<dbReference type="PANTHER" id="PTHR43228:SF1">
    <property type="entry name" value="TWO-COMPONENT RESPONSE REGULATOR ARR22"/>
    <property type="match status" value="1"/>
</dbReference>
<dbReference type="SMART" id="SM00448">
    <property type="entry name" value="REC"/>
    <property type="match status" value="1"/>
</dbReference>
<dbReference type="AlphaFoldDB" id="M4V5C4"/>
<dbReference type="Pfam" id="PF00072">
    <property type="entry name" value="Response_reg"/>
    <property type="match status" value="1"/>
</dbReference>
<dbReference type="OrthoDB" id="9780593at2"/>
<dbReference type="PATRIC" id="fig|1184267.3.peg.308"/>
<dbReference type="eggNOG" id="COG0745">
    <property type="taxonomic scope" value="Bacteria"/>
</dbReference>
<dbReference type="SUPFAM" id="SSF52172">
    <property type="entry name" value="CheY-like"/>
    <property type="match status" value="1"/>
</dbReference>
<dbReference type="HOGENOM" id="CLU_000445_69_12_7"/>
<dbReference type="InterPro" id="IPR001789">
    <property type="entry name" value="Sig_transdc_resp-reg_receiver"/>
</dbReference>
<feature type="domain" description="Response regulatory" evidence="2">
    <location>
        <begin position="3"/>
        <end position="118"/>
    </location>
</feature>
<reference evidence="3 4" key="1">
    <citation type="journal article" date="2013" name="ISME J.">
        <title>By their genes ye shall know them: genomic signatures of predatory bacteria.</title>
        <authorList>
            <person name="Pasternak Z."/>
            <person name="Pietrokovski S."/>
            <person name="Rotem O."/>
            <person name="Gophna U."/>
            <person name="Lurie-Weinberger M.N."/>
            <person name="Jurkevitch E."/>
        </authorList>
    </citation>
    <scope>NUCLEOTIDE SEQUENCE [LARGE SCALE GENOMIC DNA]</scope>
    <source>
        <strain evidence="3 4">JSS</strain>
    </source>
</reference>
<dbReference type="CDD" id="cd00156">
    <property type="entry name" value="REC"/>
    <property type="match status" value="1"/>
</dbReference>
<protein>
    <recommendedName>
        <fullName evidence="2">Response regulatory domain-containing protein</fullName>
    </recommendedName>
</protein>
<dbReference type="STRING" id="1184267.A11Q_307"/>
<feature type="modified residue" description="4-aspartylphosphate" evidence="1">
    <location>
        <position position="53"/>
    </location>
</feature>
<gene>
    <name evidence="3" type="ORF">A11Q_307</name>
</gene>
<evidence type="ECO:0000256" key="1">
    <source>
        <dbReference type="PROSITE-ProRule" id="PRU00169"/>
    </source>
</evidence>
<dbReference type="PANTHER" id="PTHR43228">
    <property type="entry name" value="TWO-COMPONENT RESPONSE REGULATOR"/>
    <property type="match status" value="1"/>
</dbReference>
<dbReference type="Gene3D" id="3.40.50.2300">
    <property type="match status" value="1"/>
</dbReference>
<dbReference type="KEGG" id="bex:A11Q_307"/>
<dbReference type="Proteomes" id="UP000012040">
    <property type="component" value="Chromosome"/>
</dbReference>